<proteinExistence type="predicted"/>
<dbReference type="PANTHER" id="PTHR39515:SF2">
    <property type="entry name" value="HTH-TYPE TRANSCRIPTIONAL REGULATOR RV0880"/>
    <property type="match status" value="1"/>
</dbReference>
<dbReference type="PRINTS" id="PR00598">
    <property type="entry name" value="HTHMARR"/>
</dbReference>
<accession>A0A5B8VVJ1</accession>
<dbReference type="EMBL" id="CP042437">
    <property type="protein sequence ID" value="QEC75161.1"/>
    <property type="molecule type" value="Genomic_DNA"/>
</dbReference>
<evidence type="ECO:0000259" key="1">
    <source>
        <dbReference type="PROSITE" id="PS50995"/>
    </source>
</evidence>
<dbReference type="OrthoDB" id="9804055at2"/>
<organism evidence="2 3">
    <name type="scientific">Mucilaginibacter ginsenosidivorax</name>
    <dbReference type="NCBI Taxonomy" id="862126"/>
    <lineage>
        <taxon>Bacteria</taxon>
        <taxon>Pseudomonadati</taxon>
        <taxon>Bacteroidota</taxon>
        <taxon>Sphingobacteriia</taxon>
        <taxon>Sphingobacteriales</taxon>
        <taxon>Sphingobacteriaceae</taxon>
        <taxon>Mucilaginibacter</taxon>
    </lineage>
</organism>
<keyword evidence="3" id="KW-1185">Reference proteome</keyword>
<dbReference type="RefSeq" id="WP_147052315.1">
    <property type="nucleotide sequence ID" value="NZ_CP042437.1"/>
</dbReference>
<dbReference type="GO" id="GO:0003700">
    <property type="term" value="F:DNA-binding transcription factor activity"/>
    <property type="evidence" value="ECO:0007669"/>
    <property type="project" value="InterPro"/>
</dbReference>
<dbReference type="InterPro" id="IPR036390">
    <property type="entry name" value="WH_DNA-bd_sf"/>
</dbReference>
<gene>
    <name evidence="2" type="ORF">FSB76_04075</name>
</gene>
<dbReference type="KEGG" id="mgk:FSB76_04075"/>
<reference evidence="2 3" key="1">
    <citation type="journal article" date="2013" name="J. Microbiol.">
        <title>Mucilaginibacter ginsenosidivorax sp. nov., with ginsenoside converting activity isolated from sediment.</title>
        <authorList>
            <person name="Kim J.K."/>
            <person name="Choi T.E."/>
            <person name="Liu Q.M."/>
            <person name="Park H.Y."/>
            <person name="Yi T.H."/>
            <person name="Yoon M.H."/>
            <person name="Kim S.C."/>
            <person name="Im W.T."/>
        </authorList>
    </citation>
    <scope>NUCLEOTIDE SEQUENCE [LARGE SCALE GENOMIC DNA]</scope>
    <source>
        <strain evidence="2 3">KHI28</strain>
    </source>
</reference>
<dbReference type="InterPro" id="IPR052526">
    <property type="entry name" value="HTH-type_Bedaq_tolerance"/>
</dbReference>
<evidence type="ECO:0000313" key="3">
    <source>
        <dbReference type="Proteomes" id="UP000321362"/>
    </source>
</evidence>
<dbReference type="Pfam" id="PF12802">
    <property type="entry name" value="MarR_2"/>
    <property type="match status" value="1"/>
</dbReference>
<evidence type="ECO:0000313" key="2">
    <source>
        <dbReference type="EMBL" id="QEC75161.1"/>
    </source>
</evidence>
<dbReference type="Gene3D" id="1.10.287.100">
    <property type="match status" value="1"/>
</dbReference>
<dbReference type="PROSITE" id="PS50995">
    <property type="entry name" value="HTH_MARR_2"/>
    <property type="match status" value="1"/>
</dbReference>
<protein>
    <submittedName>
        <fullName evidence="2">MarR family transcriptional regulator</fullName>
    </submittedName>
</protein>
<dbReference type="AlphaFoldDB" id="A0A5B8VVJ1"/>
<sequence length="145" mass="16464">MTDQKDIQLAADLRTVVTRLIKVLRKHSVTADKLSLTERSTIALLDQHQELLPNELAAMEKITTQSMSQILANLQQRGLIKRRISETDKRKAIISLSDLGRDMLYQVRNERNAWLNDAIAATCTPEEQELIKKAIGPLTKIVDFE</sequence>
<dbReference type="SUPFAM" id="SSF46785">
    <property type="entry name" value="Winged helix' DNA-binding domain"/>
    <property type="match status" value="1"/>
</dbReference>
<dbReference type="InterPro" id="IPR036388">
    <property type="entry name" value="WH-like_DNA-bd_sf"/>
</dbReference>
<name>A0A5B8VVJ1_9SPHI</name>
<dbReference type="Proteomes" id="UP000321362">
    <property type="component" value="Chromosome"/>
</dbReference>
<dbReference type="SMART" id="SM00347">
    <property type="entry name" value="HTH_MARR"/>
    <property type="match status" value="1"/>
</dbReference>
<dbReference type="InterPro" id="IPR000835">
    <property type="entry name" value="HTH_MarR-typ"/>
</dbReference>
<feature type="domain" description="HTH marR-type" evidence="1">
    <location>
        <begin position="6"/>
        <end position="140"/>
    </location>
</feature>
<dbReference type="PANTHER" id="PTHR39515">
    <property type="entry name" value="CONSERVED PROTEIN"/>
    <property type="match status" value="1"/>
</dbReference>
<dbReference type="Gene3D" id="1.10.10.10">
    <property type="entry name" value="Winged helix-like DNA-binding domain superfamily/Winged helix DNA-binding domain"/>
    <property type="match status" value="1"/>
</dbReference>